<dbReference type="EMBL" id="KV878210">
    <property type="protein sequence ID" value="OJJ39573.1"/>
    <property type="molecule type" value="Genomic_DNA"/>
</dbReference>
<dbReference type="InterPro" id="IPR053137">
    <property type="entry name" value="NLR-like"/>
</dbReference>
<dbReference type="VEuPathDB" id="FungiDB:ASPWEDRAFT_25397"/>
<feature type="domain" description="Nephrocystin 3-like N-terminal" evidence="3">
    <location>
        <begin position="333"/>
        <end position="511"/>
    </location>
</feature>
<dbReference type="PANTHER" id="PTHR46082">
    <property type="entry name" value="ATP/GTP-BINDING PROTEIN-RELATED"/>
    <property type="match status" value="1"/>
</dbReference>
<dbReference type="OrthoDB" id="1577640at2759"/>
<dbReference type="PANTHER" id="PTHR46082:SF11">
    <property type="entry name" value="AAA+ ATPASE DOMAIN-CONTAINING PROTEIN-RELATED"/>
    <property type="match status" value="1"/>
</dbReference>
<evidence type="ECO:0000313" key="4">
    <source>
        <dbReference type="EMBL" id="OJJ39573.1"/>
    </source>
</evidence>
<dbReference type="Pfam" id="PF01048">
    <property type="entry name" value="PNP_UDP_1"/>
    <property type="match status" value="1"/>
</dbReference>
<accession>A0A1L9RXE8</accession>
<keyword evidence="1" id="KW-0677">Repeat</keyword>
<proteinExistence type="predicted"/>
<dbReference type="STRING" id="1073089.A0A1L9RXE8"/>
<dbReference type="GeneID" id="63748572"/>
<name>A0A1L9RXE8_ASPWE</name>
<dbReference type="GO" id="GO:0009116">
    <property type="term" value="P:nucleoside metabolic process"/>
    <property type="evidence" value="ECO:0007669"/>
    <property type="project" value="InterPro"/>
</dbReference>
<sequence length="1576" mass="177558">MATCRRWSSSDYTVGCICALPCELEAARRALDQTHYHGHEFELAENDQNTYTYGEIHGHNVVITCLPPSLYGTTSAAIVAQQMNASFRSLQYRFMAGIGGGIPSESNDVRLGDIVFEEVGLLNKPPRVLLSAIPHMQTDRNFTQRLAASLAAVLTNGELIQSPGYHSDRLFSSSYPHPESNSTCEECDPQWVIQRERRSSDSPRVHYGLIASGNQVMKDAIKRDKLAKARNILCIEMEAAGLMDTFECLVVRGICDYSDSHKIKIWQPYAAASAAAYVKTLLEVVHRRQGQQTPEKQLQISPELDEYLCELFVTDPNENRRSLMVRRGRPSENTCQWVFGTDELAKWLDPRAEDNCPADSVLWLHGLPGSGKSTMAMCLTEGLEQRFEGHKQDPFAYFFCEANHDTQNTATSILRGLLWQLVRQNPILGDCLVRRFRERKDTLLSSFDALWTTFTDIAVDPRCGVSYCIIDALDECDFESQMLILRQPKLSFFDRPSNQFTSNVRILITSRPYKEIATYLKLFPSRDLTTFEEGKRDIDIVIEQKVGDLDMCKNYPDGMRSRIQNILKEKAEGTFLWVGLACNELMNVDMQYTLSFLESLAPDLNALYAKLMEKAVESEQKRERVYSILAVVAVSRQALTLSQLCMACSLYKGEEEGTRIKFTREDVAGCHLMVVERDGLVNLLHKSVQDFLFRSDLTQFPTIEESHAQLAYSCINYTAKRFQKPLSGLEKLLDDIEYRLQRAENADDLYDKFISYGSQYWMEHAGLAGSTFDVGKVTETHFLTLESSSRERWLRYCRLRLCPYPRYLYPVPKKLGILHIAAKWGISQLVTFALGEQSANGGNFYVDTEFLTSKRSTPLEEAAKSGSMGSLTDLVSRSNPATIITDSVLTAVFRFNSNRNDLIAGLLKNIGHQVFVNKKLEIAAAQNDGEGPEILKLLLAHRDRKLPASKPHISESVLVEVARNKSKGKQIMEFIFNYLNHEVSVTERLLEAAAENTKCANVLLDMLLDHWKKPDIPESVVAAAAGNRTEGPVAIQLLQRRTTKAIQLTDSILYSAFENTENGIASLEQLWKESSQPTIVGERAVRHYRSGNELVLCWALSQPCDCVVLSKDATRSVWANRSVTVIKKILTQCREGLDLPENLLVAAAGNEYHGPSIFTFLFLSYFQQVQVTETMVEAAAKSNKKTLKLILAHRPAYRDVVSQEAIDNAAHLKDGSLEVMGALFDAKTGPICIGQQLMDIVFDNAMMANLILDQPNVTVDINSTVIAILAYQDGKENLMERFLTLPEHRIKVSREGVESIVEYYGRNNTKLLLHREDITLPSDSIKFIVQHHDAELVSLMLDEWQIEMTRELQYAACRNSNAPGILALLIEGTSGDLSLNERVLEIVVSECEQHIIKEYFQRLLPDTWTRNMISVLVSCQSKSKYTQPLVQLLLQCHEDAWIDQQVTEEIAECCHEPVVAIALQRSEWSMDNLLMAALNNVNHGSAVLKQLLVGDDIPKFSINAELIYGMARISDPETMYRMVQQRYDSQPTLSMFLLLWAATENRNSGDRVIESLLIIDGANSSTNVSVKQKSPP</sequence>
<evidence type="ECO:0000256" key="1">
    <source>
        <dbReference type="ARBA" id="ARBA00022737"/>
    </source>
</evidence>
<feature type="domain" description="Nucleoside phosphorylase" evidence="2">
    <location>
        <begin position="13"/>
        <end position="243"/>
    </location>
</feature>
<dbReference type="RefSeq" id="XP_040693249.1">
    <property type="nucleotide sequence ID" value="XM_040832724.1"/>
</dbReference>
<gene>
    <name evidence="4" type="ORF">ASPWEDRAFT_25397</name>
</gene>
<reference evidence="5" key="1">
    <citation type="journal article" date="2017" name="Genome Biol.">
        <title>Comparative genomics reveals high biological diversity and specific adaptations in the industrially and medically important fungal genus Aspergillus.</title>
        <authorList>
            <person name="de Vries R.P."/>
            <person name="Riley R."/>
            <person name="Wiebenga A."/>
            <person name="Aguilar-Osorio G."/>
            <person name="Amillis S."/>
            <person name="Uchima C.A."/>
            <person name="Anderluh G."/>
            <person name="Asadollahi M."/>
            <person name="Askin M."/>
            <person name="Barry K."/>
            <person name="Battaglia E."/>
            <person name="Bayram O."/>
            <person name="Benocci T."/>
            <person name="Braus-Stromeyer S.A."/>
            <person name="Caldana C."/>
            <person name="Canovas D."/>
            <person name="Cerqueira G.C."/>
            <person name="Chen F."/>
            <person name="Chen W."/>
            <person name="Choi C."/>
            <person name="Clum A."/>
            <person name="Dos Santos R.A."/>
            <person name="Damasio A.R."/>
            <person name="Diallinas G."/>
            <person name="Emri T."/>
            <person name="Fekete E."/>
            <person name="Flipphi M."/>
            <person name="Freyberg S."/>
            <person name="Gallo A."/>
            <person name="Gournas C."/>
            <person name="Habgood R."/>
            <person name="Hainaut M."/>
            <person name="Harispe M.L."/>
            <person name="Henrissat B."/>
            <person name="Hilden K.S."/>
            <person name="Hope R."/>
            <person name="Hossain A."/>
            <person name="Karabika E."/>
            <person name="Karaffa L."/>
            <person name="Karanyi Z."/>
            <person name="Krasevec N."/>
            <person name="Kuo A."/>
            <person name="Kusch H."/>
            <person name="LaButti K."/>
            <person name="Lagendijk E.L."/>
            <person name="Lapidus A."/>
            <person name="Levasseur A."/>
            <person name="Lindquist E."/>
            <person name="Lipzen A."/>
            <person name="Logrieco A.F."/>
            <person name="MacCabe A."/>
            <person name="Maekelae M.R."/>
            <person name="Malavazi I."/>
            <person name="Melin P."/>
            <person name="Meyer V."/>
            <person name="Mielnichuk N."/>
            <person name="Miskei M."/>
            <person name="Molnar A.P."/>
            <person name="Mule G."/>
            <person name="Ngan C.Y."/>
            <person name="Orejas M."/>
            <person name="Orosz E."/>
            <person name="Ouedraogo J.P."/>
            <person name="Overkamp K.M."/>
            <person name="Park H.-S."/>
            <person name="Perrone G."/>
            <person name="Piumi F."/>
            <person name="Punt P.J."/>
            <person name="Ram A.F."/>
            <person name="Ramon A."/>
            <person name="Rauscher S."/>
            <person name="Record E."/>
            <person name="Riano-Pachon D.M."/>
            <person name="Robert V."/>
            <person name="Roehrig J."/>
            <person name="Ruller R."/>
            <person name="Salamov A."/>
            <person name="Salih N.S."/>
            <person name="Samson R.A."/>
            <person name="Sandor E."/>
            <person name="Sanguinetti M."/>
            <person name="Schuetze T."/>
            <person name="Sepcic K."/>
            <person name="Shelest E."/>
            <person name="Sherlock G."/>
            <person name="Sophianopoulou V."/>
            <person name="Squina F.M."/>
            <person name="Sun H."/>
            <person name="Susca A."/>
            <person name="Todd R.B."/>
            <person name="Tsang A."/>
            <person name="Unkles S.E."/>
            <person name="van de Wiele N."/>
            <person name="van Rossen-Uffink D."/>
            <person name="Oliveira J.V."/>
            <person name="Vesth T.C."/>
            <person name="Visser J."/>
            <person name="Yu J.-H."/>
            <person name="Zhou M."/>
            <person name="Andersen M.R."/>
            <person name="Archer D.B."/>
            <person name="Baker S.E."/>
            <person name="Benoit I."/>
            <person name="Brakhage A.A."/>
            <person name="Braus G.H."/>
            <person name="Fischer R."/>
            <person name="Frisvad J.C."/>
            <person name="Goldman G.H."/>
            <person name="Houbraken J."/>
            <person name="Oakley B."/>
            <person name="Pocsi I."/>
            <person name="Scazzocchio C."/>
            <person name="Seiboth B."/>
            <person name="vanKuyk P.A."/>
            <person name="Wortman J."/>
            <person name="Dyer P.S."/>
            <person name="Grigoriev I.V."/>
        </authorList>
    </citation>
    <scope>NUCLEOTIDE SEQUENCE [LARGE SCALE GENOMIC DNA]</scope>
    <source>
        <strain evidence="5">DTO 134E9</strain>
    </source>
</reference>
<dbReference type="Gene3D" id="3.40.50.300">
    <property type="entry name" value="P-loop containing nucleotide triphosphate hydrolases"/>
    <property type="match status" value="1"/>
</dbReference>
<organism evidence="4 5">
    <name type="scientific">Aspergillus wentii DTO 134E9</name>
    <dbReference type="NCBI Taxonomy" id="1073089"/>
    <lineage>
        <taxon>Eukaryota</taxon>
        <taxon>Fungi</taxon>
        <taxon>Dikarya</taxon>
        <taxon>Ascomycota</taxon>
        <taxon>Pezizomycotina</taxon>
        <taxon>Eurotiomycetes</taxon>
        <taxon>Eurotiomycetidae</taxon>
        <taxon>Eurotiales</taxon>
        <taxon>Aspergillaceae</taxon>
        <taxon>Aspergillus</taxon>
        <taxon>Aspergillus subgen. Cremei</taxon>
    </lineage>
</organism>
<dbReference type="InterPro" id="IPR000845">
    <property type="entry name" value="Nucleoside_phosphorylase_d"/>
</dbReference>
<dbReference type="InterPro" id="IPR027417">
    <property type="entry name" value="P-loop_NTPase"/>
</dbReference>
<dbReference type="SUPFAM" id="SSF52540">
    <property type="entry name" value="P-loop containing nucleoside triphosphate hydrolases"/>
    <property type="match status" value="1"/>
</dbReference>
<evidence type="ECO:0000313" key="5">
    <source>
        <dbReference type="Proteomes" id="UP000184383"/>
    </source>
</evidence>
<dbReference type="SUPFAM" id="SSF53167">
    <property type="entry name" value="Purine and uridine phosphorylases"/>
    <property type="match status" value="1"/>
</dbReference>
<evidence type="ECO:0008006" key="6">
    <source>
        <dbReference type="Google" id="ProtNLM"/>
    </source>
</evidence>
<protein>
    <recommendedName>
        <fullName evidence="6">NACHT domain-containing protein</fullName>
    </recommendedName>
</protein>
<evidence type="ECO:0000259" key="3">
    <source>
        <dbReference type="Pfam" id="PF24883"/>
    </source>
</evidence>
<dbReference type="GO" id="GO:0003824">
    <property type="term" value="F:catalytic activity"/>
    <property type="evidence" value="ECO:0007669"/>
    <property type="project" value="InterPro"/>
</dbReference>
<keyword evidence="5" id="KW-1185">Reference proteome</keyword>
<evidence type="ECO:0000259" key="2">
    <source>
        <dbReference type="Pfam" id="PF01048"/>
    </source>
</evidence>
<dbReference type="InterPro" id="IPR056884">
    <property type="entry name" value="NPHP3-like_N"/>
</dbReference>
<dbReference type="Gene3D" id="3.40.50.1580">
    <property type="entry name" value="Nucleoside phosphorylase domain"/>
    <property type="match status" value="1"/>
</dbReference>
<dbReference type="InterPro" id="IPR035994">
    <property type="entry name" value="Nucleoside_phosphorylase_sf"/>
</dbReference>
<dbReference type="Pfam" id="PF24883">
    <property type="entry name" value="NPHP3_N"/>
    <property type="match status" value="1"/>
</dbReference>
<dbReference type="Proteomes" id="UP000184383">
    <property type="component" value="Unassembled WGS sequence"/>
</dbReference>